<evidence type="ECO:0000256" key="2">
    <source>
        <dbReference type="SAM" id="SignalP"/>
    </source>
</evidence>
<keyword evidence="5" id="KW-1185">Reference proteome</keyword>
<evidence type="ECO:0000259" key="3">
    <source>
        <dbReference type="Pfam" id="PF05305"/>
    </source>
</evidence>
<dbReference type="PATRIC" id="fig|1273125.3.peg.1960"/>
<feature type="compositionally biased region" description="Low complexity" evidence="1">
    <location>
        <begin position="48"/>
        <end position="71"/>
    </location>
</feature>
<reference evidence="4 5" key="1">
    <citation type="journal article" date="2013" name="Genome Announc.">
        <title>Draft Genome Sequence of Rhodococcus rhodnii Strain LMG5362, a Symbiont of Rhodnius prolixus (Hemiptera, Reduviidae, Triatominae), the Principle Vector of Trypanosoma cruzi.</title>
        <authorList>
            <person name="Pachebat J.A."/>
            <person name="van Keulen G."/>
            <person name="Whitten M.M."/>
            <person name="Girdwood S."/>
            <person name="Del Sol R."/>
            <person name="Dyson P.J."/>
            <person name="Facey P.D."/>
        </authorList>
    </citation>
    <scope>NUCLEOTIDE SEQUENCE [LARGE SCALE GENOMIC DNA]</scope>
    <source>
        <strain evidence="4 5">LMG 5362</strain>
    </source>
</reference>
<evidence type="ECO:0000313" key="4">
    <source>
        <dbReference type="EMBL" id="EOM76637.1"/>
    </source>
</evidence>
<evidence type="ECO:0000256" key="1">
    <source>
        <dbReference type="SAM" id="MobiDB-lite"/>
    </source>
</evidence>
<dbReference type="EMBL" id="APMY01000063">
    <property type="protein sequence ID" value="EOM76637.1"/>
    <property type="molecule type" value="Genomic_DNA"/>
</dbReference>
<gene>
    <name evidence="4" type="ORF">Rrhod_2034</name>
</gene>
<proteinExistence type="predicted"/>
<evidence type="ECO:0000313" key="5">
    <source>
        <dbReference type="Proteomes" id="UP000013525"/>
    </source>
</evidence>
<name>R7WMV4_9NOCA</name>
<feature type="compositionally biased region" description="Low complexity" evidence="1">
    <location>
        <begin position="99"/>
        <end position="110"/>
    </location>
</feature>
<feature type="region of interest" description="Disordered" evidence="1">
    <location>
        <begin position="45"/>
        <end position="110"/>
    </location>
</feature>
<feature type="domain" description="DUF732" evidence="3">
    <location>
        <begin position="116"/>
        <end position="195"/>
    </location>
</feature>
<dbReference type="eggNOG" id="ENOG5033VAE">
    <property type="taxonomic scope" value="Bacteria"/>
</dbReference>
<sequence length="196" mass="19410">MQRTDVVMSKVSLFRSVPARAFTARAAAVGLLAVAGGGLLTACGSDDSTATSTPTTTTQAAATTTTGAAPTSEEDAAPSTPPGEGSAATAPAEEPEPVPEGYPGPAEVPVTPEGAAFVEALRGNGIDPAGNGEIAVTTADYICQASAEGQDDTAILVFVTAMVGSDASASGTEITPDKAAADARVYVDTARANYCR</sequence>
<organism evidence="4 5">
    <name type="scientific">Rhodococcus rhodnii LMG 5362</name>
    <dbReference type="NCBI Taxonomy" id="1273125"/>
    <lineage>
        <taxon>Bacteria</taxon>
        <taxon>Bacillati</taxon>
        <taxon>Actinomycetota</taxon>
        <taxon>Actinomycetes</taxon>
        <taxon>Mycobacteriales</taxon>
        <taxon>Nocardiaceae</taxon>
        <taxon>Rhodococcus</taxon>
    </lineage>
</organism>
<dbReference type="Pfam" id="PF05305">
    <property type="entry name" value="DUF732"/>
    <property type="match status" value="1"/>
</dbReference>
<protein>
    <recommendedName>
        <fullName evidence="3">DUF732 domain-containing protein</fullName>
    </recommendedName>
</protein>
<feature type="signal peptide" evidence="2">
    <location>
        <begin position="1"/>
        <end position="21"/>
    </location>
</feature>
<keyword evidence="2" id="KW-0732">Signal</keyword>
<dbReference type="AlphaFoldDB" id="R7WMV4"/>
<accession>R7WMV4</accession>
<comment type="caution">
    <text evidence="4">The sequence shown here is derived from an EMBL/GenBank/DDBJ whole genome shotgun (WGS) entry which is preliminary data.</text>
</comment>
<dbReference type="Proteomes" id="UP000013525">
    <property type="component" value="Unassembled WGS sequence"/>
</dbReference>
<feature type="compositionally biased region" description="Low complexity" evidence="1">
    <location>
        <begin position="82"/>
        <end position="92"/>
    </location>
</feature>
<dbReference type="InterPro" id="IPR007969">
    <property type="entry name" value="DUF732"/>
</dbReference>
<feature type="chain" id="PRO_5004459566" description="DUF732 domain-containing protein" evidence="2">
    <location>
        <begin position="22"/>
        <end position="196"/>
    </location>
</feature>